<dbReference type="Proteomes" id="UP000619788">
    <property type="component" value="Unassembled WGS sequence"/>
</dbReference>
<accession>A0A8J3S8U4</accession>
<name>A0A8J3S8U4_9ACTN</name>
<evidence type="ECO:0000313" key="2">
    <source>
        <dbReference type="EMBL" id="GIH90052.1"/>
    </source>
</evidence>
<proteinExistence type="predicted"/>
<gene>
    <name evidence="2" type="ORF">Psi01_06820</name>
</gene>
<organism evidence="2 3">
    <name type="scientific">Planobispora siamensis</name>
    <dbReference type="NCBI Taxonomy" id="936338"/>
    <lineage>
        <taxon>Bacteria</taxon>
        <taxon>Bacillati</taxon>
        <taxon>Actinomycetota</taxon>
        <taxon>Actinomycetes</taxon>
        <taxon>Streptosporangiales</taxon>
        <taxon>Streptosporangiaceae</taxon>
        <taxon>Planobispora</taxon>
    </lineage>
</organism>
<keyword evidence="3" id="KW-1185">Reference proteome</keyword>
<protein>
    <submittedName>
        <fullName evidence="2">Uncharacterized protein</fullName>
    </submittedName>
</protein>
<feature type="region of interest" description="Disordered" evidence="1">
    <location>
        <begin position="1"/>
        <end position="43"/>
    </location>
</feature>
<feature type="region of interest" description="Disordered" evidence="1">
    <location>
        <begin position="80"/>
        <end position="104"/>
    </location>
</feature>
<evidence type="ECO:0000313" key="3">
    <source>
        <dbReference type="Proteomes" id="UP000619788"/>
    </source>
</evidence>
<sequence length="104" mass="11424">MTSVTGRAPVPPPRDIRTAEPVGPPYEAPMGATRPKRWPGMTSHHRDCYRRVRDMQSRGVSAWARSPRPPCDRITHLLDLPQAPPSGGAAAEDVLTHHDEGKAE</sequence>
<dbReference type="EMBL" id="BOOJ01000008">
    <property type="protein sequence ID" value="GIH90052.1"/>
    <property type="molecule type" value="Genomic_DNA"/>
</dbReference>
<comment type="caution">
    <text evidence="2">The sequence shown here is derived from an EMBL/GenBank/DDBJ whole genome shotgun (WGS) entry which is preliminary data.</text>
</comment>
<evidence type="ECO:0000256" key="1">
    <source>
        <dbReference type="SAM" id="MobiDB-lite"/>
    </source>
</evidence>
<reference evidence="2 3" key="1">
    <citation type="submission" date="2021-01" db="EMBL/GenBank/DDBJ databases">
        <title>Whole genome shotgun sequence of Planobispora siamensis NBRC 107568.</title>
        <authorList>
            <person name="Komaki H."/>
            <person name="Tamura T."/>
        </authorList>
    </citation>
    <scope>NUCLEOTIDE SEQUENCE [LARGE SCALE GENOMIC DNA]</scope>
    <source>
        <strain evidence="2 3">NBRC 107568</strain>
    </source>
</reference>
<feature type="compositionally biased region" description="Basic and acidic residues" evidence="1">
    <location>
        <begin position="94"/>
        <end position="104"/>
    </location>
</feature>
<dbReference type="AlphaFoldDB" id="A0A8J3S8U4"/>